<sequence>MLPRKPLTALLKSATRPGHLLQLHALMLKCSHFPHHAFPTARLIASPLAPLPYALSLFAAVPRPTLFHHTAILRALSSCPSATSLAASLSVLASARARLPELNEFAFQPLLALCAKIPNDAEAASIGKQVHALVLQYGFLDIVSLRNVLCHFYCSSGSMADARRMFAEMPEKDAVSWNTMIGGYVNVGDVGTAVQMFTAMRWSGVDVNVTVVITLIGCGWQGESVHGFCAKAGLCDDVKVAAAMVRMYVREGSIECASKVFHETARRDLVLCNCMADGYAKAGQIQEAMDLIGGMRQLGMRPSSGTLVGVLSACGASGALAAGRSVHELAEEARLELDSTLGTAIMDMYFKCGCPSEAAAVFDAIRDRDVKAWTAMVMGFGVNGQPGSAVSLFYRMMEDGVAPNGVTFLALLTACSHGGLVQEGKEFLETMVQRYGISPSPEHYSCVIDLLGRAGRLHEAYELIQRVSSHGDATAWRALLAACRVYGNAKLGRMVQAQLDAIGHYHPSDAILLSNTYASEGRWDEIAQVRDSETQKISVKKEAGCSSVIVAC</sequence>
<dbReference type="SMR" id="A0A1D6IKG6"/>
<dbReference type="IntAct" id="A0A1D6IKG6">
    <property type="interactions" value="9"/>
</dbReference>
<feature type="repeat" description="PPR" evidence="3">
    <location>
        <begin position="440"/>
        <end position="474"/>
    </location>
</feature>
<dbReference type="eggNOG" id="KOG4197">
    <property type="taxonomic scope" value="Eukaryota"/>
</dbReference>
<reference evidence="5" key="3">
    <citation type="submission" date="2021-05" db="UniProtKB">
        <authorList>
            <consortium name="EnsemblPlants"/>
        </authorList>
    </citation>
    <scope>IDENTIFICATION</scope>
    <source>
        <strain evidence="5">cv. B73</strain>
    </source>
</reference>
<dbReference type="FunCoup" id="A0A1D6IKG6">
    <property type="interactions" value="536"/>
</dbReference>
<dbReference type="Gramene" id="Zm00001eb328240_T001">
    <property type="protein sequence ID" value="Zm00001eb328240_P001"/>
    <property type="gene ID" value="Zm00001eb328240"/>
</dbReference>
<dbReference type="GO" id="GO:0009451">
    <property type="term" value="P:RNA modification"/>
    <property type="evidence" value="ECO:0000318"/>
    <property type="project" value="GO_Central"/>
</dbReference>
<dbReference type="ExpressionAtlas" id="A0A1D6IKG6">
    <property type="expression patterns" value="baseline and differential"/>
</dbReference>
<evidence type="ECO:0000313" key="4">
    <source>
        <dbReference type="EMBL" id="ONM59895.1"/>
    </source>
</evidence>
<dbReference type="GO" id="GO:0003723">
    <property type="term" value="F:RNA binding"/>
    <property type="evidence" value="ECO:0007669"/>
    <property type="project" value="InterPro"/>
</dbReference>
<protein>
    <submittedName>
        <fullName evidence="4">Pentatricopeptide repeat-containing protein mitochondrial</fullName>
    </submittedName>
</protein>
<dbReference type="InterPro" id="IPR002885">
    <property type="entry name" value="PPR_rpt"/>
</dbReference>
<evidence type="ECO:0000256" key="3">
    <source>
        <dbReference type="PROSITE-ProRule" id="PRU00708"/>
    </source>
</evidence>
<accession>A0A3L6E4X4</accession>
<feature type="repeat" description="PPR" evidence="3">
    <location>
        <begin position="268"/>
        <end position="302"/>
    </location>
</feature>
<proteinExistence type="predicted"/>
<dbReference type="FunFam" id="1.25.40.10:FF:000927">
    <property type="entry name" value="Pentatricopeptide repeat-containing protein"/>
    <property type="match status" value="1"/>
</dbReference>
<dbReference type="Pfam" id="PF20431">
    <property type="entry name" value="E_motif"/>
    <property type="match status" value="1"/>
</dbReference>
<dbReference type="NCBIfam" id="TIGR00756">
    <property type="entry name" value="PPR"/>
    <property type="match status" value="3"/>
</dbReference>
<reference evidence="5" key="2">
    <citation type="submission" date="2019-07" db="EMBL/GenBank/DDBJ databases">
        <authorList>
            <person name="Seetharam A."/>
            <person name="Woodhouse M."/>
            <person name="Cannon E."/>
        </authorList>
    </citation>
    <scope>NUCLEOTIDE SEQUENCE [LARGE SCALE GENOMIC DNA]</scope>
    <source>
        <strain evidence="5">cv. B73</strain>
    </source>
</reference>
<dbReference type="PaxDb" id="4577-AC195864.3_FGP017"/>
<name>A0A1D6IKG6_MAIZE</name>
<accession>A0A1D6IKG6</accession>
<evidence type="ECO:0000313" key="5">
    <source>
        <dbReference type="EnsemblPlants" id="Zm00001eb328240_P001"/>
    </source>
</evidence>
<dbReference type="Proteomes" id="UP000007305">
    <property type="component" value="Chromosome 7"/>
</dbReference>
<dbReference type="EMBL" id="CM007650">
    <property type="protein sequence ID" value="ONM59895.1"/>
    <property type="molecule type" value="Genomic_DNA"/>
</dbReference>
<keyword evidence="6" id="KW-1185">Reference proteome</keyword>
<feature type="repeat" description="PPR" evidence="3">
    <location>
        <begin position="369"/>
        <end position="403"/>
    </location>
</feature>
<organism evidence="4">
    <name type="scientific">Zea mays</name>
    <name type="common">Maize</name>
    <dbReference type="NCBI Taxonomy" id="4577"/>
    <lineage>
        <taxon>Eukaryota</taxon>
        <taxon>Viridiplantae</taxon>
        <taxon>Streptophyta</taxon>
        <taxon>Embryophyta</taxon>
        <taxon>Tracheophyta</taxon>
        <taxon>Spermatophyta</taxon>
        <taxon>Magnoliopsida</taxon>
        <taxon>Liliopsida</taxon>
        <taxon>Poales</taxon>
        <taxon>Poaceae</taxon>
        <taxon>PACMAD clade</taxon>
        <taxon>Panicoideae</taxon>
        <taxon>Andropogonodae</taxon>
        <taxon>Andropogoneae</taxon>
        <taxon>Tripsacinae</taxon>
        <taxon>Zea</taxon>
    </lineage>
</organism>
<dbReference type="InterPro" id="IPR046960">
    <property type="entry name" value="PPR_At4g14850-like_plant"/>
</dbReference>
<dbReference type="Gene3D" id="1.25.40.10">
    <property type="entry name" value="Tetratricopeptide repeat domain"/>
    <property type="match status" value="3"/>
</dbReference>
<keyword evidence="2" id="KW-0809">Transit peptide</keyword>
<evidence type="ECO:0000256" key="2">
    <source>
        <dbReference type="ARBA" id="ARBA00022946"/>
    </source>
</evidence>
<dbReference type="AlphaFoldDB" id="A0A1D6IKG6"/>
<keyword evidence="1" id="KW-0677">Repeat</keyword>
<dbReference type="Pfam" id="PF01535">
    <property type="entry name" value="PPR"/>
    <property type="match status" value="2"/>
</dbReference>
<dbReference type="PANTHER" id="PTHR47926">
    <property type="entry name" value="PENTATRICOPEPTIDE REPEAT-CONTAINING PROTEIN"/>
    <property type="match status" value="1"/>
</dbReference>
<gene>
    <name evidence="4" type="ORF">ZEAMMB73_Zm00001d022224</name>
</gene>
<dbReference type="InterPro" id="IPR046848">
    <property type="entry name" value="E_motif"/>
</dbReference>
<dbReference type="EnsemblPlants" id="Zm00001eb328240_T001">
    <property type="protein sequence ID" value="Zm00001eb328240_P001"/>
    <property type="gene ID" value="Zm00001eb328240"/>
</dbReference>
<feature type="repeat" description="PPR" evidence="3">
    <location>
        <begin position="173"/>
        <end position="207"/>
    </location>
</feature>
<evidence type="ECO:0000313" key="6">
    <source>
        <dbReference type="Proteomes" id="UP000007305"/>
    </source>
</evidence>
<dbReference type="InterPro" id="IPR011990">
    <property type="entry name" value="TPR-like_helical_dom_sf"/>
</dbReference>
<dbReference type="OMA" id="EGMADAR"/>
<dbReference type="FunFam" id="1.25.40.10:FF:001077">
    <property type="entry name" value="Pentatricopeptide repeat-containing protein"/>
    <property type="match status" value="1"/>
</dbReference>
<dbReference type="PROSITE" id="PS51375">
    <property type="entry name" value="PPR"/>
    <property type="match status" value="4"/>
</dbReference>
<dbReference type="FunFam" id="1.25.40.10:FF:002296">
    <property type="entry name" value="Pentatricopeptide repeat-containing protein mitochondrial"/>
    <property type="match status" value="1"/>
</dbReference>
<dbReference type="PANTHER" id="PTHR47926:SF490">
    <property type="entry name" value="REPEAT-LIKE SUPERFAMILY PROTEIN, PUTATIVE-RELATED"/>
    <property type="match status" value="1"/>
</dbReference>
<dbReference type="Pfam" id="PF13041">
    <property type="entry name" value="PPR_2"/>
    <property type="match status" value="2"/>
</dbReference>
<reference evidence="4 6" key="1">
    <citation type="submission" date="2015-12" db="EMBL/GenBank/DDBJ databases">
        <title>Update maize B73 reference genome by single molecule sequencing technologies.</title>
        <authorList>
            <consortium name="Maize Genome Sequencing Project"/>
            <person name="Ware D."/>
        </authorList>
    </citation>
    <scope>NUCLEOTIDE SEQUENCE [LARGE SCALE GENOMIC DNA]</scope>
    <source>
        <strain evidence="6">cv. B73</strain>
        <tissue evidence="4">Seedling</tissue>
    </source>
</reference>
<evidence type="ECO:0000256" key="1">
    <source>
        <dbReference type="ARBA" id="ARBA00022737"/>
    </source>
</evidence>